<dbReference type="CDD" id="cd02440">
    <property type="entry name" value="AdoMet_MTases"/>
    <property type="match status" value="1"/>
</dbReference>
<proteinExistence type="predicted"/>
<dbReference type="RefSeq" id="WP_282199986.1">
    <property type="nucleotide sequence ID" value="NZ_BOQE01000001.1"/>
</dbReference>
<accession>A0AAV4LGK8</accession>
<dbReference type="NCBIfam" id="TIGR02467">
    <property type="entry name" value="CbiE"/>
    <property type="match status" value="1"/>
</dbReference>
<name>A0AAV4LGK8_9BACL</name>
<keyword evidence="8" id="KW-1185">Reference proteome</keyword>
<dbReference type="GO" id="GO:0009236">
    <property type="term" value="P:cobalamin biosynthetic process"/>
    <property type="evidence" value="ECO:0007669"/>
    <property type="project" value="UniProtKB-KW"/>
</dbReference>
<dbReference type="InterPro" id="IPR014777">
    <property type="entry name" value="4pyrrole_Mease_sub1"/>
</dbReference>
<comment type="caution">
    <text evidence="7">The sequence shown here is derived from an EMBL/GenBank/DDBJ whole genome shotgun (WGS) entry which is preliminary data.</text>
</comment>
<dbReference type="GO" id="GO:0008276">
    <property type="term" value="F:protein methyltransferase activity"/>
    <property type="evidence" value="ECO:0007669"/>
    <property type="project" value="InterPro"/>
</dbReference>
<dbReference type="PANTHER" id="PTHR43182">
    <property type="entry name" value="COBALT-PRECORRIN-6B C(15)-METHYLTRANSFERASE (DECARBOXYLATING)"/>
    <property type="match status" value="1"/>
</dbReference>
<keyword evidence="3" id="KW-0489">Methyltransferase</keyword>
<reference evidence="7" key="1">
    <citation type="journal article" date="2023" name="Int. J. Syst. Evol. Microbiol.">
        <title>Collibacillus ludicampi gen. nov., sp. nov., a new soil bacterium of the family Alicyclobacillaceae.</title>
        <authorList>
            <person name="Jojima T."/>
            <person name="Ioku Y."/>
            <person name="Fukuta Y."/>
            <person name="Shirasaka N."/>
            <person name="Matsumura Y."/>
            <person name="Mori M."/>
        </authorList>
    </citation>
    <scope>NUCLEOTIDE SEQUENCE</scope>
    <source>
        <strain evidence="7">TP075</strain>
    </source>
</reference>
<dbReference type="InterPro" id="IPR014776">
    <property type="entry name" value="4pyrrole_Mease_sub2"/>
</dbReference>
<dbReference type="Gene3D" id="3.40.1010.10">
    <property type="entry name" value="Cobalt-precorrin-4 Transmethylase, Domain 1"/>
    <property type="match status" value="1"/>
</dbReference>
<dbReference type="GO" id="GO:0032259">
    <property type="term" value="P:methylation"/>
    <property type="evidence" value="ECO:0007669"/>
    <property type="project" value="UniProtKB-KW"/>
</dbReference>
<keyword evidence="5" id="KW-0949">S-adenosyl-L-methionine</keyword>
<dbReference type="PANTHER" id="PTHR43182:SF1">
    <property type="entry name" value="COBALT-PRECORRIN-7 C(5)-METHYLTRANSFERASE"/>
    <property type="match status" value="1"/>
</dbReference>
<protein>
    <submittedName>
        <fullName evidence="7">Precorrin-6Y C5,15-methyltransferase</fullName>
    </submittedName>
</protein>
<keyword evidence="2" id="KW-0169">Cobalamin biosynthesis</keyword>
<dbReference type="InterPro" id="IPR050714">
    <property type="entry name" value="Cobalamin_biosynth_MTase"/>
</dbReference>
<dbReference type="SUPFAM" id="SSF53335">
    <property type="entry name" value="S-adenosyl-L-methionine-dependent methyltransferases"/>
    <property type="match status" value="1"/>
</dbReference>
<dbReference type="Gene3D" id="3.30.950.10">
    <property type="entry name" value="Methyltransferase, Cobalt-precorrin-4 Transmethylase, Domain 2"/>
    <property type="match status" value="1"/>
</dbReference>
<dbReference type="CDD" id="cd11644">
    <property type="entry name" value="Precorrin-6Y-MT"/>
    <property type="match status" value="1"/>
</dbReference>
<comment type="pathway">
    <text evidence="1">Cofactor biosynthesis; adenosylcobalamin biosynthesis.</text>
</comment>
<organism evidence="7 8">
    <name type="scientific">Collibacillus ludicampi</name>
    <dbReference type="NCBI Taxonomy" id="2771369"/>
    <lineage>
        <taxon>Bacteria</taxon>
        <taxon>Bacillati</taxon>
        <taxon>Bacillota</taxon>
        <taxon>Bacilli</taxon>
        <taxon>Bacillales</taxon>
        <taxon>Alicyclobacillaceae</taxon>
        <taxon>Collibacillus</taxon>
    </lineage>
</organism>
<dbReference type="InterPro" id="IPR035996">
    <property type="entry name" value="4pyrrol_Methylase_sf"/>
</dbReference>
<evidence type="ECO:0000313" key="7">
    <source>
        <dbReference type="EMBL" id="GIM46952.1"/>
    </source>
</evidence>
<sequence length="407" mass="44564">MIRIIGVGDDGHASLPAAYWDYIQSADILVGGERQLASVPASNAERIVLKSGIKATIESLLPRRNENIVVLASGDPLFYGVAGLVAKVAGKDHVQVLPNLSSIQLAFARIKESWQDAKLLSLHGRSIKGFAQQIDGVKKAAILTDEENSPDRIARYLLDFGFTEYEATVLEHLGGKKERILSGSLTEIAEQRFASLNVMILMRKGSSPYYPLGIPDDLFAQRKPDRGLITKREVRTVSLSSLALREDSIVWDIGAGTGSVGIEAARIARKGAVYAIEKNEGDVQNILENMKRFRTDITVVHGKAPDGLDQWPDPDAVFIGGSGGELRELISLLAKRLKPDGRIVINAATIENLHTAYTGLKEEGFSVDVTQIQINRSKPILDMTRFEAHNPVYILTAFRTNDESHDS</sequence>
<dbReference type="Pfam" id="PF00590">
    <property type="entry name" value="TP_methylase"/>
    <property type="match status" value="1"/>
</dbReference>
<dbReference type="InterPro" id="IPR029063">
    <property type="entry name" value="SAM-dependent_MTases_sf"/>
</dbReference>
<dbReference type="InterPro" id="IPR006365">
    <property type="entry name" value="Cbl_synth_CobL"/>
</dbReference>
<keyword evidence="4" id="KW-0808">Transferase</keyword>
<evidence type="ECO:0000256" key="1">
    <source>
        <dbReference type="ARBA" id="ARBA00004953"/>
    </source>
</evidence>
<dbReference type="InterPro" id="IPR014008">
    <property type="entry name" value="Cbl_synth_MTase_CbiT"/>
</dbReference>
<evidence type="ECO:0000256" key="2">
    <source>
        <dbReference type="ARBA" id="ARBA00022573"/>
    </source>
</evidence>
<dbReference type="Gene3D" id="3.40.50.150">
    <property type="entry name" value="Vaccinia Virus protein VP39"/>
    <property type="match status" value="1"/>
</dbReference>
<dbReference type="InterPro" id="IPR000878">
    <property type="entry name" value="4pyrrol_Mease"/>
</dbReference>
<dbReference type="Proteomes" id="UP001057291">
    <property type="component" value="Unassembled WGS sequence"/>
</dbReference>
<evidence type="ECO:0000256" key="3">
    <source>
        <dbReference type="ARBA" id="ARBA00022603"/>
    </source>
</evidence>
<dbReference type="AlphaFoldDB" id="A0AAV4LGK8"/>
<gene>
    <name evidence="7" type="primary">cbiE</name>
    <name evidence="7" type="ORF">DNHGIG_25010</name>
</gene>
<evidence type="ECO:0000259" key="6">
    <source>
        <dbReference type="Pfam" id="PF00590"/>
    </source>
</evidence>
<evidence type="ECO:0000256" key="5">
    <source>
        <dbReference type="ARBA" id="ARBA00022691"/>
    </source>
</evidence>
<dbReference type="EMBL" id="BOQE01000001">
    <property type="protein sequence ID" value="GIM46952.1"/>
    <property type="molecule type" value="Genomic_DNA"/>
</dbReference>
<evidence type="ECO:0000313" key="8">
    <source>
        <dbReference type="Proteomes" id="UP001057291"/>
    </source>
</evidence>
<dbReference type="NCBIfam" id="TIGR02469">
    <property type="entry name" value="CbiT"/>
    <property type="match status" value="1"/>
</dbReference>
<feature type="domain" description="Tetrapyrrole methylase" evidence="6">
    <location>
        <begin position="2"/>
        <end position="188"/>
    </location>
</feature>
<evidence type="ECO:0000256" key="4">
    <source>
        <dbReference type="ARBA" id="ARBA00022679"/>
    </source>
</evidence>
<dbReference type="PIRSF" id="PIRSF036428">
    <property type="entry name" value="CobL"/>
    <property type="match status" value="1"/>
</dbReference>
<dbReference type="SUPFAM" id="SSF53790">
    <property type="entry name" value="Tetrapyrrole methylase"/>
    <property type="match status" value="1"/>
</dbReference>
<dbReference type="InterPro" id="IPR012818">
    <property type="entry name" value="CbiE"/>
</dbReference>